<name>A0A097QRY3_9EURY</name>
<evidence type="ECO:0000313" key="2">
    <source>
        <dbReference type="Proteomes" id="UP000029980"/>
    </source>
</evidence>
<keyword evidence="2" id="KW-1185">Reference proteome</keyword>
<dbReference type="HOGENOM" id="CLU_898983_0_0_2"/>
<accession>A0A097QRY3</accession>
<dbReference type="PANTHER" id="PTHR43413:SF4">
    <property type="entry name" value="HTH-TYPE TRANSCRIPTIONAL REGULATOR LYSM"/>
    <property type="match status" value="1"/>
</dbReference>
<dbReference type="STRING" id="1505907.TEU_02150"/>
<gene>
    <name evidence="1" type="ORF">TEU_02150</name>
</gene>
<dbReference type="AlphaFoldDB" id="A0A097QRY3"/>
<dbReference type="GeneID" id="25152234"/>
<dbReference type="OrthoDB" id="14434at2157"/>
<reference evidence="1 2" key="1">
    <citation type="journal article" date="2015" name="Int. J. Syst. Evol. Microbiol.">
        <title>Thermococcus eurythermalis sp. nov., a conditional piezophilic hyperthermophilic archaeon with a wide temperature range isolated from an oil-immersed chimney in the Guaymas Basin.</title>
        <authorList>
            <person name="Zhao W."/>
            <person name="Zeng X."/>
            <person name="Xiao X."/>
        </authorList>
    </citation>
    <scope>NUCLEOTIDE SEQUENCE [LARGE SCALE GENOMIC DNA]</scope>
    <source>
        <strain evidence="1 2">A501</strain>
    </source>
</reference>
<dbReference type="KEGG" id="teu:TEU_02150"/>
<evidence type="ECO:0000313" key="1">
    <source>
        <dbReference type="EMBL" id="AIU69237.1"/>
    </source>
</evidence>
<dbReference type="SUPFAM" id="SSF46785">
    <property type="entry name" value="Winged helix' DNA-binding domain"/>
    <property type="match status" value="1"/>
</dbReference>
<dbReference type="PANTHER" id="PTHR43413">
    <property type="entry name" value="TRANSCRIPTIONAL REGULATOR, ASNC FAMILY"/>
    <property type="match status" value="1"/>
</dbReference>
<dbReference type="EMBL" id="CP008887">
    <property type="protein sequence ID" value="AIU69237.1"/>
    <property type="molecule type" value="Genomic_DNA"/>
</dbReference>
<organism evidence="1 2">
    <name type="scientific">Thermococcus eurythermalis</name>
    <dbReference type="NCBI Taxonomy" id="1505907"/>
    <lineage>
        <taxon>Archaea</taxon>
        <taxon>Methanobacteriati</taxon>
        <taxon>Methanobacteriota</taxon>
        <taxon>Thermococci</taxon>
        <taxon>Thermococcales</taxon>
        <taxon>Thermococcaceae</taxon>
        <taxon>Thermococcus</taxon>
    </lineage>
</organism>
<proteinExistence type="predicted"/>
<dbReference type="InterPro" id="IPR050684">
    <property type="entry name" value="HTH-Siroheme_Decarb"/>
</dbReference>
<dbReference type="InterPro" id="IPR036388">
    <property type="entry name" value="WH-like_DNA-bd_sf"/>
</dbReference>
<dbReference type="RefSeq" id="WP_050002215.1">
    <property type="nucleotide sequence ID" value="NZ_CP008887.1"/>
</dbReference>
<dbReference type="Pfam" id="PF13412">
    <property type="entry name" value="HTH_24"/>
    <property type="match status" value="1"/>
</dbReference>
<dbReference type="Gene3D" id="1.10.10.10">
    <property type="entry name" value="Winged helix-like DNA-binding domain superfamily/Winged helix DNA-binding domain"/>
    <property type="match status" value="1"/>
</dbReference>
<dbReference type="InterPro" id="IPR036390">
    <property type="entry name" value="WH_DNA-bd_sf"/>
</dbReference>
<protein>
    <submittedName>
        <fullName evidence="1">Transcriptional regulator</fullName>
    </submittedName>
</protein>
<dbReference type="Proteomes" id="UP000029980">
    <property type="component" value="Chromosome"/>
</dbReference>
<sequence>MGEVKQDEIEFLAELLSKYPLESLRKIASTEGIDYYRLKRIYDRYYGKYLVISATYNIRRIGLKSFVGFLSVPAERLMEVAVRMTKNPFIGYVNPAFGFKNGLSIIFYVPKDQVNDIDEMLAKYSDDFEYYEVWAYPPPEKPREWGDWELGHDYAVLMDILKWDARTPIKRIAERLDKTRPTIRYMINRLREKKILTGFSPMVDMNVHDRGVIGISSEIKEDVLNRFKEYEIMAGYLPGRGYLLEWFFSSKEDMGGKVLEFSAYVEKLLIEYFEPSFKELNDGNKKTAFQRMVKEDGSGYRSILEF</sequence>